<protein>
    <submittedName>
        <fullName evidence="3">Uncharacterized conserved protein, DUF302 family</fullName>
    </submittedName>
</protein>
<evidence type="ECO:0000256" key="1">
    <source>
        <dbReference type="SAM" id="SignalP"/>
    </source>
</evidence>
<name>A0A1W1WR04_9BACT</name>
<dbReference type="InterPro" id="IPR035923">
    <property type="entry name" value="TT1751-like_sf"/>
</dbReference>
<proteinExistence type="predicted"/>
<feature type="signal peptide" evidence="1">
    <location>
        <begin position="1"/>
        <end position="16"/>
    </location>
</feature>
<organism evidence="3 4">
    <name type="scientific">Nitratiruptor tergarcus DSM 16512</name>
    <dbReference type="NCBI Taxonomy" id="1069081"/>
    <lineage>
        <taxon>Bacteria</taxon>
        <taxon>Pseudomonadati</taxon>
        <taxon>Campylobacterota</taxon>
        <taxon>Epsilonproteobacteria</taxon>
        <taxon>Nautiliales</taxon>
        <taxon>Nitratiruptoraceae</taxon>
        <taxon>Nitratiruptor</taxon>
    </lineage>
</organism>
<keyword evidence="4" id="KW-1185">Reference proteome</keyword>
<dbReference type="AlphaFoldDB" id="A0A1W1WR04"/>
<dbReference type="EMBL" id="FWWZ01000001">
    <property type="protein sequence ID" value="SMC08639.1"/>
    <property type="molecule type" value="Genomic_DNA"/>
</dbReference>
<dbReference type="STRING" id="1069081.SAMN05660197_0398"/>
<dbReference type="Gene3D" id="3.30.310.70">
    <property type="entry name" value="TT1751-like domain"/>
    <property type="match status" value="2"/>
</dbReference>
<gene>
    <name evidence="3" type="ORF">SAMN05660197_0398</name>
</gene>
<accession>A0A1W1WR04</accession>
<evidence type="ECO:0000313" key="3">
    <source>
        <dbReference type="EMBL" id="SMC08639.1"/>
    </source>
</evidence>
<dbReference type="Proteomes" id="UP000192602">
    <property type="component" value="Unassembled WGS sequence"/>
</dbReference>
<evidence type="ECO:0000313" key="4">
    <source>
        <dbReference type="Proteomes" id="UP000192602"/>
    </source>
</evidence>
<dbReference type="RefSeq" id="WP_084274913.1">
    <property type="nucleotide sequence ID" value="NZ_AP026671.1"/>
</dbReference>
<dbReference type="InterPro" id="IPR005180">
    <property type="entry name" value="DUF302"/>
</dbReference>
<sequence length="301" mass="34485">MKKILLLLAMALFVFANEEIILFSTTQKVTPIQIEETFQKAGYSIQQNRDMNGPYKKQFKQTDFTIYNLLTVYYPKIAMDLVLQEPDSGIFAPFSIVIYQKKGEKKLYAGVLSAKAKAKILGLKYSDKLLNELEKKNIATLKKALPNAKREKLSYKPQPVKEKLLTKYSFEVEESEALDAKDELEMMIEDGLKPIGFVMANFNDFNYDLKEAGIKDFIFYDTYSLCKLKVIYNISKIRPEAGVFAPCTMAVYQKKGTNKMHIVFPNIFNWIATLHIKDPKIIAILKKAQNDMIDVIENALP</sequence>
<dbReference type="SUPFAM" id="SSF103247">
    <property type="entry name" value="TT1751-like"/>
    <property type="match status" value="2"/>
</dbReference>
<evidence type="ECO:0000259" key="2">
    <source>
        <dbReference type="Pfam" id="PF03625"/>
    </source>
</evidence>
<feature type="domain" description="DUF302" evidence="2">
    <location>
        <begin position="209"/>
        <end position="264"/>
    </location>
</feature>
<feature type="chain" id="PRO_5011986353" evidence="1">
    <location>
        <begin position="17"/>
        <end position="301"/>
    </location>
</feature>
<keyword evidence="1" id="KW-0732">Signal</keyword>
<reference evidence="4" key="1">
    <citation type="submission" date="2017-04" db="EMBL/GenBank/DDBJ databases">
        <authorList>
            <person name="Varghese N."/>
            <person name="Submissions S."/>
        </authorList>
    </citation>
    <scope>NUCLEOTIDE SEQUENCE [LARGE SCALE GENOMIC DNA]</scope>
    <source>
        <strain evidence="4">DSM 16512</strain>
    </source>
</reference>
<dbReference type="OrthoDB" id="5333064at2"/>
<dbReference type="Pfam" id="PF03625">
    <property type="entry name" value="DUF302"/>
    <property type="match status" value="1"/>
</dbReference>